<accession>A0ABD4EJS5</accession>
<dbReference type="AlphaFoldDB" id="A0ABD4EJS5"/>
<evidence type="ECO:0000256" key="1">
    <source>
        <dbReference type="SAM" id="Phobius"/>
    </source>
</evidence>
<keyword evidence="1" id="KW-0472">Membrane</keyword>
<dbReference type="EMBL" id="LVCN01000053">
    <property type="protein sequence ID" value="KYL32063.1"/>
    <property type="molecule type" value="Genomic_DNA"/>
</dbReference>
<comment type="caution">
    <text evidence="2">The sequence shown here is derived from an EMBL/GenBank/DDBJ whole genome shotgun (WGS) entry which is preliminary data.</text>
</comment>
<organism evidence="2 3">
    <name type="scientific">Pseudoalteromonas tetraodonis</name>
    <dbReference type="NCBI Taxonomy" id="43659"/>
    <lineage>
        <taxon>Bacteria</taxon>
        <taxon>Pseudomonadati</taxon>
        <taxon>Pseudomonadota</taxon>
        <taxon>Gammaproteobacteria</taxon>
        <taxon>Alteromonadales</taxon>
        <taxon>Pseudoalteromonadaceae</taxon>
        <taxon>Pseudoalteromonas</taxon>
    </lineage>
</organism>
<proteinExistence type="predicted"/>
<gene>
    <name evidence="2" type="ORF">A2I96_18430</name>
</gene>
<sequence length="314" mass="33882">MSAHARRAIAQRQRQLQIKTLLAGNNHTLLLMNSAEFVDYIISVKMKQGKSRSEAVDWIDGVLAQHNSASSIWERIKDPLKTGAGLYPLFDDMKALAIIAVAMQRQGNAFGKFKIKIYNGSPAIIISSYPGIRAHLTGTRYLASNPKLFTIGVGKLEAAKAMKTGFVVSLIISVTFHAIDQVLNDQKTWHDLVAGIAVDMAVVGAAILTTSTILGAAGAASAGLATIIAGSVLVPLLVVVIVGVAFSIAFSDTSDYVKVLSEELRNIESNIQSGVFKIRAGAQKINNEYKESPNEFLHKIFGVPIFNKARSYNL</sequence>
<evidence type="ECO:0000313" key="2">
    <source>
        <dbReference type="EMBL" id="KYL32063.1"/>
    </source>
</evidence>
<protein>
    <submittedName>
        <fullName evidence="2">Uncharacterized protein</fullName>
    </submittedName>
</protein>
<name>A0ABD4EJS5_9GAMM</name>
<evidence type="ECO:0000313" key="3">
    <source>
        <dbReference type="Proteomes" id="UP000075763"/>
    </source>
</evidence>
<reference evidence="2 3" key="1">
    <citation type="submission" date="2016-03" db="EMBL/GenBank/DDBJ databases">
        <authorList>
            <person name="Zhang H."/>
            <person name="Liu R."/>
            <person name="Wang M."/>
            <person name="Wang H."/>
            <person name="Wang L."/>
            <person name="Song L."/>
        </authorList>
    </citation>
    <scope>NUCLEOTIDE SEQUENCE [LARGE SCALE GENOMIC DNA]</scope>
    <source>
        <strain evidence="2 3">DSM 16099</strain>
    </source>
</reference>
<feature type="transmembrane region" description="Helical" evidence="1">
    <location>
        <begin position="224"/>
        <end position="250"/>
    </location>
</feature>
<dbReference type="Proteomes" id="UP000075763">
    <property type="component" value="Unassembled WGS sequence"/>
</dbReference>
<keyword evidence="1" id="KW-0812">Transmembrane</keyword>
<keyword evidence="1" id="KW-1133">Transmembrane helix</keyword>
<feature type="transmembrane region" description="Helical" evidence="1">
    <location>
        <begin position="195"/>
        <end position="217"/>
    </location>
</feature>